<evidence type="ECO:0000313" key="2">
    <source>
        <dbReference type="Proteomes" id="UP000003027"/>
    </source>
</evidence>
<proteinExistence type="predicted"/>
<comment type="caution">
    <text evidence="1">The sequence shown here is derived from an EMBL/GenBank/DDBJ whole genome shotgun (WGS) entry which is preliminary data.</text>
</comment>
<protein>
    <submittedName>
        <fullName evidence="1">Uncharacterized protein</fullName>
    </submittedName>
</protein>
<evidence type="ECO:0000313" key="1">
    <source>
        <dbReference type="EMBL" id="EEQ09291.1"/>
    </source>
</evidence>
<gene>
    <name evidence="1" type="ORF">ymoll0001_27020</name>
</gene>
<name>A0ABM9Y6C4_YERMW</name>
<keyword evidence="2" id="KW-1185">Reference proteome</keyword>
<dbReference type="Proteomes" id="UP000003027">
    <property type="component" value="Unassembled WGS sequence"/>
</dbReference>
<accession>A0ABM9Y6C4</accession>
<organism evidence="1 2">
    <name type="scientific">Yersinia mollaretii (strain ATCC 43969 / DSM 18520 / CIP 103324 / CNY 7263 / WAIP 204)</name>
    <dbReference type="NCBI Taxonomy" id="349967"/>
    <lineage>
        <taxon>Bacteria</taxon>
        <taxon>Pseudomonadati</taxon>
        <taxon>Pseudomonadota</taxon>
        <taxon>Gammaproteobacteria</taxon>
        <taxon>Enterobacterales</taxon>
        <taxon>Yersiniaceae</taxon>
        <taxon>Yersinia</taxon>
    </lineage>
</organism>
<reference evidence="1" key="1">
    <citation type="submission" date="2008-12" db="EMBL/GenBank/DDBJ databases">
        <title>Annotation of the Yersinia mollaretii ATCC 43969 genome.</title>
        <authorList>
            <person name="Read T.D."/>
            <person name="Akmal A."/>
            <person name="Bishop-Lilly K."/>
            <person name="Chen P.E."/>
            <person name="Cook C."/>
            <person name="Kiley M.P."/>
            <person name="Lentz S."/>
            <person name="Mateczun A."/>
            <person name="Nagarajan N."/>
            <person name="Nolan N."/>
            <person name="Osborne B.I."/>
            <person name="Pop M."/>
            <person name="Sozhamannan S."/>
            <person name="Stewart A.C."/>
            <person name="Sulakvelidze A."/>
            <person name="Thomason B."/>
            <person name="Willner K."/>
            <person name="Zwick M.E."/>
        </authorList>
    </citation>
    <scope>NUCLEOTIDE SEQUENCE [LARGE SCALE GENOMIC DNA]</scope>
    <source>
        <strain evidence="1">ATCC 43969</strain>
    </source>
</reference>
<dbReference type="EMBL" id="AALD02000043">
    <property type="protein sequence ID" value="EEQ09291.1"/>
    <property type="molecule type" value="Genomic_DNA"/>
</dbReference>
<sequence length="80" mass="9419">MVDDSSQYYSTIIMKVPIQTTNMIEIPIKKYFTEQLPWSYFASNDPNCCAEFTLLIWCYKVLPVMPHSLGIKWMNNSFNQ</sequence>